<dbReference type="RefSeq" id="WP_098361904.1">
    <property type="nucleotide sequence ID" value="NZ_NTUE01000055.1"/>
</dbReference>
<dbReference type="SUPFAM" id="SSF53448">
    <property type="entry name" value="Nucleotide-diphospho-sugar transferases"/>
    <property type="match status" value="1"/>
</dbReference>
<dbReference type="GO" id="GO:0016740">
    <property type="term" value="F:transferase activity"/>
    <property type="evidence" value="ECO:0007669"/>
    <property type="project" value="UniProtKB-KW"/>
</dbReference>
<evidence type="ECO:0000313" key="2">
    <source>
        <dbReference type="EMBL" id="PGQ04915.1"/>
    </source>
</evidence>
<dbReference type="PANTHER" id="PTHR43630:SF2">
    <property type="entry name" value="GLYCOSYLTRANSFERASE"/>
    <property type="match status" value="1"/>
</dbReference>
<evidence type="ECO:0000313" key="3">
    <source>
        <dbReference type="Proteomes" id="UP000221438"/>
    </source>
</evidence>
<accession>A0A2A8TXA8</accession>
<name>A0A2A8TXA8_BACCE</name>
<dbReference type="InterPro" id="IPR001173">
    <property type="entry name" value="Glyco_trans_2-like"/>
</dbReference>
<dbReference type="SUPFAM" id="SSF48452">
    <property type="entry name" value="TPR-like"/>
    <property type="match status" value="1"/>
</dbReference>
<evidence type="ECO:0000259" key="1">
    <source>
        <dbReference type="Pfam" id="PF00535"/>
    </source>
</evidence>
<reference evidence="2 3" key="1">
    <citation type="submission" date="2017-09" db="EMBL/GenBank/DDBJ databases">
        <title>Large-scale bioinformatics analysis of Bacillus genomes uncovers conserved roles of natural products in bacterial physiology.</title>
        <authorList>
            <consortium name="Agbiome Team Llc"/>
            <person name="Bleich R.M."/>
            <person name="Grubbs K.J."/>
            <person name="Santa Maria K.C."/>
            <person name="Allen S.E."/>
            <person name="Farag S."/>
            <person name="Shank E.A."/>
            <person name="Bowers A."/>
        </authorList>
    </citation>
    <scope>NUCLEOTIDE SEQUENCE [LARGE SCALE GENOMIC DNA]</scope>
    <source>
        <strain evidence="2 3">AFS046104</strain>
    </source>
</reference>
<dbReference type="CDD" id="cd02511">
    <property type="entry name" value="Beta4Glucosyltransferase"/>
    <property type="match status" value="1"/>
</dbReference>
<dbReference type="InterPro" id="IPR011990">
    <property type="entry name" value="TPR-like_helical_dom_sf"/>
</dbReference>
<gene>
    <name evidence="2" type="ORF">COA08_28545</name>
</gene>
<feature type="domain" description="Glycosyltransferase 2-like" evidence="1">
    <location>
        <begin position="5"/>
        <end position="130"/>
    </location>
</feature>
<protein>
    <submittedName>
        <fullName evidence="2">Glycosyl transferase</fullName>
    </submittedName>
</protein>
<proteinExistence type="predicted"/>
<dbReference type="Pfam" id="PF00535">
    <property type="entry name" value="Glycos_transf_2"/>
    <property type="match status" value="1"/>
</dbReference>
<dbReference type="Proteomes" id="UP000221438">
    <property type="component" value="Unassembled WGS sequence"/>
</dbReference>
<keyword evidence="2" id="KW-0808">Transferase</keyword>
<dbReference type="Gene3D" id="1.25.40.10">
    <property type="entry name" value="Tetratricopeptide repeat domain"/>
    <property type="match status" value="2"/>
</dbReference>
<dbReference type="EMBL" id="NUJQ01000058">
    <property type="protein sequence ID" value="PGQ04915.1"/>
    <property type="molecule type" value="Genomic_DNA"/>
</dbReference>
<comment type="caution">
    <text evidence="2">The sequence shown here is derived from an EMBL/GenBank/DDBJ whole genome shotgun (WGS) entry which is preliminary data.</text>
</comment>
<dbReference type="PANTHER" id="PTHR43630">
    <property type="entry name" value="POLY-BETA-1,6-N-ACETYL-D-GLUCOSAMINE SYNTHASE"/>
    <property type="match status" value="1"/>
</dbReference>
<dbReference type="Gene3D" id="3.90.550.10">
    <property type="entry name" value="Spore Coat Polysaccharide Biosynthesis Protein SpsA, Chain A"/>
    <property type="match status" value="1"/>
</dbReference>
<organism evidence="2 3">
    <name type="scientific">Bacillus cereus</name>
    <dbReference type="NCBI Taxonomy" id="1396"/>
    <lineage>
        <taxon>Bacteria</taxon>
        <taxon>Bacillati</taxon>
        <taxon>Bacillota</taxon>
        <taxon>Bacilli</taxon>
        <taxon>Bacillales</taxon>
        <taxon>Bacillaceae</taxon>
        <taxon>Bacillus</taxon>
        <taxon>Bacillus cereus group</taxon>
    </lineage>
</organism>
<dbReference type="AlphaFoldDB" id="A0A2A8TXA8"/>
<sequence>MITISLCMIVKNEVETLNRCLESVKDIPDEIIIVDTGSTDQTKQIASKWTKQILDFKWIDDFSAARNYSFHQASMDYILWLDADDILLPEERKKLLDLKQSLTQKIDAVSMIYHAEIDKFNNVLTSIRRNRLVKRSKNFQWHGVVHEDLSIHDQYNSLESDIIVTHKKNYADNESDRNLKLYEQFLKKNKGKMTVHDIFHYARELHKHKKYKQAIEFYNKFLDYEDIRLEHRIFVMHKLASCYHLIGNFKKEIEITFQSLEYDVPQPEFSCRLGEFFLKNNQFSQAVYWYNQAIEAPSANSTHFIERQPFKTWLPHKQLAFCYFQLKDYKQTNYHNKMVLRFLPADEETLNNIKVIEELMMTDYHSFE</sequence>
<dbReference type="InterPro" id="IPR029044">
    <property type="entry name" value="Nucleotide-diphossugar_trans"/>
</dbReference>